<keyword evidence="2" id="KW-1185">Reference proteome</keyword>
<sequence>MACSGAWPGGSKEVKGTAVDSGLVSKSHAAGITKLVKIGDTGEVDHGRWAAHEDQCVITRRVQML</sequence>
<protein>
    <submittedName>
        <fullName evidence="1">Uncharacterized protein</fullName>
    </submittedName>
</protein>
<gene>
    <name evidence="1" type="ORF">E2C01_068679</name>
</gene>
<evidence type="ECO:0000313" key="2">
    <source>
        <dbReference type="Proteomes" id="UP000324222"/>
    </source>
</evidence>
<accession>A0A5B7HSM5</accession>
<dbReference type="AlphaFoldDB" id="A0A5B7HSM5"/>
<organism evidence="1 2">
    <name type="scientific">Portunus trituberculatus</name>
    <name type="common">Swimming crab</name>
    <name type="synonym">Neptunus trituberculatus</name>
    <dbReference type="NCBI Taxonomy" id="210409"/>
    <lineage>
        <taxon>Eukaryota</taxon>
        <taxon>Metazoa</taxon>
        <taxon>Ecdysozoa</taxon>
        <taxon>Arthropoda</taxon>
        <taxon>Crustacea</taxon>
        <taxon>Multicrustacea</taxon>
        <taxon>Malacostraca</taxon>
        <taxon>Eumalacostraca</taxon>
        <taxon>Eucarida</taxon>
        <taxon>Decapoda</taxon>
        <taxon>Pleocyemata</taxon>
        <taxon>Brachyura</taxon>
        <taxon>Eubrachyura</taxon>
        <taxon>Portunoidea</taxon>
        <taxon>Portunidae</taxon>
        <taxon>Portuninae</taxon>
        <taxon>Portunus</taxon>
    </lineage>
</organism>
<evidence type="ECO:0000313" key="1">
    <source>
        <dbReference type="EMBL" id="MPC74322.1"/>
    </source>
</evidence>
<reference evidence="1 2" key="1">
    <citation type="submission" date="2019-05" db="EMBL/GenBank/DDBJ databases">
        <title>Another draft genome of Portunus trituberculatus and its Hox gene families provides insights of decapod evolution.</title>
        <authorList>
            <person name="Jeong J.-H."/>
            <person name="Song I."/>
            <person name="Kim S."/>
            <person name="Choi T."/>
            <person name="Kim D."/>
            <person name="Ryu S."/>
            <person name="Kim W."/>
        </authorList>
    </citation>
    <scope>NUCLEOTIDE SEQUENCE [LARGE SCALE GENOMIC DNA]</scope>
    <source>
        <tissue evidence="1">Muscle</tissue>
    </source>
</reference>
<dbReference type="Proteomes" id="UP000324222">
    <property type="component" value="Unassembled WGS sequence"/>
</dbReference>
<dbReference type="EMBL" id="VSRR010038700">
    <property type="protein sequence ID" value="MPC74322.1"/>
    <property type="molecule type" value="Genomic_DNA"/>
</dbReference>
<name>A0A5B7HSM5_PORTR</name>
<comment type="caution">
    <text evidence="1">The sequence shown here is derived from an EMBL/GenBank/DDBJ whole genome shotgun (WGS) entry which is preliminary data.</text>
</comment>
<proteinExistence type="predicted"/>